<comment type="similarity">
    <text evidence="7">Belongs to the binding-protein-dependent transport system permease family.</text>
</comment>
<dbReference type="PANTHER" id="PTHR43227">
    <property type="entry name" value="BLL4140 PROTEIN"/>
    <property type="match status" value="1"/>
</dbReference>
<keyword evidence="5 7" id="KW-1133">Transmembrane helix</keyword>
<evidence type="ECO:0000313" key="10">
    <source>
        <dbReference type="Proteomes" id="UP001595872"/>
    </source>
</evidence>
<feature type="domain" description="ABC transmembrane type-1" evidence="8">
    <location>
        <begin position="79"/>
        <end position="291"/>
    </location>
</feature>
<dbReference type="CDD" id="cd06261">
    <property type="entry name" value="TM_PBP2"/>
    <property type="match status" value="1"/>
</dbReference>
<dbReference type="Gene3D" id="1.10.3720.10">
    <property type="entry name" value="MetI-like"/>
    <property type="match status" value="1"/>
</dbReference>
<dbReference type="InterPro" id="IPR050809">
    <property type="entry name" value="UgpAE/MalFG_permease"/>
</dbReference>
<gene>
    <name evidence="9" type="ORF">ACFPCY_12425</name>
</gene>
<evidence type="ECO:0000256" key="7">
    <source>
        <dbReference type="RuleBase" id="RU363032"/>
    </source>
</evidence>
<reference evidence="10" key="1">
    <citation type="journal article" date="2019" name="Int. J. Syst. Evol. Microbiol.">
        <title>The Global Catalogue of Microorganisms (GCM) 10K type strain sequencing project: providing services to taxonomists for standard genome sequencing and annotation.</title>
        <authorList>
            <consortium name="The Broad Institute Genomics Platform"/>
            <consortium name="The Broad Institute Genome Sequencing Center for Infectious Disease"/>
            <person name="Wu L."/>
            <person name="Ma J."/>
        </authorList>
    </citation>
    <scope>NUCLEOTIDE SEQUENCE [LARGE SCALE GENOMIC DNA]</scope>
    <source>
        <strain evidence="10">KLKA75</strain>
    </source>
</reference>
<evidence type="ECO:0000313" key="9">
    <source>
        <dbReference type="EMBL" id="MFC4908131.1"/>
    </source>
</evidence>
<keyword evidence="10" id="KW-1185">Reference proteome</keyword>
<comment type="caution">
    <text evidence="9">The sequence shown here is derived from an EMBL/GenBank/DDBJ whole genome shotgun (WGS) entry which is preliminary data.</text>
</comment>
<evidence type="ECO:0000256" key="6">
    <source>
        <dbReference type="ARBA" id="ARBA00023136"/>
    </source>
</evidence>
<evidence type="ECO:0000256" key="5">
    <source>
        <dbReference type="ARBA" id="ARBA00022989"/>
    </source>
</evidence>
<dbReference type="RefSeq" id="WP_378254469.1">
    <property type="nucleotide sequence ID" value="NZ_JBHSIT010000003.1"/>
</dbReference>
<name>A0ABV9TVJ0_9ACTN</name>
<keyword evidence="4 7" id="KW-0812">Transmembrane</keyword>
<dbReference type="PROSITE" id="PS50928">
    <property type="entry name" value="ABC_TM1"/>
    <property type="match status" value="1"/>
</dbReference>
<sequence>MATGNLQGRQRRTALLFVAPFVLLFLLVTVAPIGYAVWMSLFHQRSSGGLGFGGGTTTEFSGIRNYTRALSAGDFQHGFGHIALYCMIYIPVMILGALLIALLLDSGLTRARRTLQVVLFLPHAIPDLIAAIIWIYLYTPGLSPVVKWLDGAGLHWDFLSSDNAATSIVNISVWQWIGYNMIIFYAALQAIPREVLEAATADGAGPVRTAVSVKVPMIRSAVVLTTLFTVIGSIQVFTQPQALAAKSAGMGSSWSPTMYIYNAAFAQHDYGLAAAASIVLTVVLAALSYVVTRIGGGRRPA</sequence>
<evidence type="ECO:0000256" key="2">
    <source>
        <dbReference type="ARBA" id="ARBA00022448"/>
    </source>
</evidence>
<protein>
    <submittedName>
        <fullName evidence="9">Carbohydrate ABC transporter permease</fullName>
    </submittedName>
</protein>
<dbReference type="PANTHER" id="PTHR43227:SF8">
    <property type="entry name" value="DIACETYLCHITOBIOSE UPTAKE SYSTEM PERMEASE PROTEIN DASB"/>
    <property type="match status" value="1"/>
</dbReference>
<dbReference type="SUPFAM" id="SSF161098">
    <property type="entry name" value="MetI-like"/>
    <property type="match status" value="1"/>
</dbReference>
<evidence type="ECO:0000256" key="3">
    <source>
        <dbReference type="ARBA" id="ARBA00022475"/>
    </source>
</evidence>
<accession>A0ABV9TVJ0</accession>
<feature type="transmembrane region" description="Helical" evidence="7">
    <location>
        <begin position="82"/>
        <end position="104"/>
    </location>
</feature>
<dbReference type="InterPro" id="IPR000515">
    <property type="entry name" value="MetI-like"/>
</dbReference>
<feature type="transmembrane region" description="Helical" evidence="7">
    <location>
        <begin position="270"/>
        <end position="291"/>
    </location>
</feature>
<dbReference type="InterPro" id="IPR035906">
    <property type="entry name" value="MetI-like_sf"/>
</dbReference>
<keyword evidence="2 7" id="KW-0813">Transport</keyword>
<keyword evidence="6 7" id="KW-0472">Membrane</keyword>
<keyword evidence="3" id="KW-1003">Cell membrane</keyword>
<evidence type="ECO:0000256" key="1">
    <source>
        <dbReference type="ARBA" id="ARBA00004651"/>
    </source>
</evidence>
<comment type="subcellular location">
    <subcellularLocation>
        <location evidence="1 7">Cell membrane</location>
        <topology evidence="1 7">Multi-pass membrane protein</topology>
    </subcellularLocation>
</comment>
<organism evidence="9 10">
    <name type="scientific">Actinomadura gamaensis</name>
    <dbReference type="NCBI Taxonomy" id="1763541"/>
    <lineage>
        <taxon>Bacteria</taxon>
        <taxon>Bacillati</taxon>
        <taxon>Actinomycetota</taxon>
        <taxon>Actinomycetes</taxon>
        <taxon>Streptosporangiales</taxon>
        <taxon>Thermomonosporaceae</taxon>
        <taxon>Actinomadura</taxon>
    </lineage>
</organism>
<evidence type="ECO:0000259" key="8">
    <source>
        <dbReference type="PROSITE" id="PS50928"/>
    </source>
</evidence>
<proteinExistence type="inferred from homology"/>
<evidence type="ECO:0000256" key="4">
    <source>
        <dbReference type="ARBA" id="ARBA00022692"/>
    </source>
</evidence>
<dbReference type="EMBL" id="JBHSIT010000003">
    <property type="protein sequence ID" value="MFC4908131.1"/>
    <property type="molecule type" value="Genomic_DNA"/>
</dbReference>
<feature type="transmembrane region" description="Helical" evidence="7">
    <location>
        <begin position="116"/>
        <end position="137"/>
    </location>
</feature>
<dbReference type="Pfam" id="PF00528">
    <property type="entry name" value="BPD_transp_1"/>
    <property type="match status" value="1"/>
</dbReference>
<feature type="transmembrane region" description="Helical" evidence="7">
    <location>
        <begin position="218"/>
        <end position="237"/>
    </location>
</feature>
<feature type="transmembrane region" description="Helical" evidence="7">
    <location>
        <begin position="164"/>
        <end position="188"/>
    </location>
</feature>
<feature type="transmembrane region" description="Helical" evidence="7">
    <location>
        <begin position="14"/>
        <end position="38"/>
    </location>
</feature>
<dbReference type="Proteomes" id="UP001595872">
    <property type="component" value="Unassembled WGS sequence"/>
</dbReference>